<name>A0A4U5PM09_POPAL</name>
<protein>
    <submittedName>
        <fullName evidence="1">Uncharacterized protein</fullName>
    </submittedName>
</protein>
<dbReference type="EMBL" id="RCHU01000687">
    <property type="protein sequence ID" value="TKR98157.1"/>
    <property type="molecule type" value="Genomic_DNA"/>
</dbReference>
<accession>A0A4U5PM09</accession>
<comment type="caution">
    <text evidence="1">The sequence shown here is derived from an EMBL/GenBank/DDBJ whole genome shotgun (WGS) entry which is preliminary data.</text>
</comment>
<organism evidence="1">
    <name type="scientific">Populus alba</name>
    <name type="common">White poplar</name>
    <dbReference type="NCBI Taxonomy" id="43335"/>
    <lineage>
        <taxon>Eukaryota</taxon>
        <taxon>Viridiplantae</taxon>
        <taxon>Streptophyta</taxon>
        <taxon>Embryophyta</taxon>
        <taxon>Tracheophyta</taxon>
        <taxon>Spermatophyta</taxon>
        <taxon>Magnoliopsida</taxon>
        <taxon>eudicotyledons</taxon>
        <taxon>Gunneridae</taxon>
        <taxon>Pentapetalae</taxon>
        <taxon>rosids</taxon>
        <taxon>fabids</taxon>
        <taxon>Malpighiales</taxon>
        <taxon>Salicaceae</taxon>
        <taxon>Saliceae</taxon>
        <taxon>Populus</taxon>
    </lineage>
</organism>
<gene>
    <name evidence="1" type="ORF">D5086_0000205860</name>
</gene>
<sequence>MKKVMGKDVEHLGVTDLPSYVIYRVLTGIKKKVQGDSDWRCTNIFHTRMEHGGRTLNVIIENKSGMNVISSDSVKRLGLKVEKQRTPYRHNKKVEANLVLTIQQFTQALKEEKLVMLVMNQEAKQNDGIIPNKFTKMLEKFQEIRPDEMLK</sequence>
<proteinExistence type="predicted"/>
<reference evidence="1" key="1">
    <citation type="submission" date="2018-10" db="EMBL/GenBank/DDBJ databases">
        <title>Population genomic analysis revealed the cold adaptation of white poplar.</title>
        <authorList>
            <person name="Liu Y.-J."/>
        </authorList>
    </citation>
    <scope>NUCLEOTIDE SEQUENCE [LARGE SCALE GENOMIC DNA]</scope>
    <source>
        <strain evidence="1">PAL-ZL1</strain>
    </source>
</reference>
<dbReference type="AlphaFoldDB" id="A0A4U5PM09"/>
<evidence type="ECO:0000313" key="1">
    <source>
        <dbReference type="EMBL" id="TKR98157.1"/>
    </source>
</evidence>